<dbReference type="PANTHER" id="PTHR45982">
    <property type="entry name" value="REGULATOR OF CHROMOSOME CONDENSATION"/>
    <property type="match status" value="1"/>
</dbReference>
<keyword evidence="6" id="KW-1185">Reference proteome</keyword>
<dbReference type="SUPFAM" id="SSF50985">
    <property type="entry name" value="RCC1/BLIP-II"/>
    <property type="match status" value="1"/>
</dbReference>
<keyword evidence="1" id="KW-0344">Guanine-nucleotide releasing factor</keyword>
<dbReference type="AlphaFoldDB" id="A0A0N4ZN26"/>
<dbReference type="WBParaSite" id="PTRK_0000994200.1">
    <property type="protein sequence ID" value="PTRK_0000994200.1"/>
    <property type="gene ID" value="PTRK_0000994200"/>
</dbReference>
<dbReference type="Gene3D" id="2.130.10.30">
    <property type="entry name" value="Regulator of chromosome condensation 1/beta-lactamase-inhibitor protein II"/>
    <property type="match status" value="1"/>
</dbReference>
<evidence type="ECO:0000313" key="7">
    <source>
        <dbReference type="WBParaSite" id="PTRK_0000994200.1"/>
    </source>
</evidence>
<evidence type="ECO:0000256" key="2">
    <source>
        <dbReference type="ARBA" id="ARBA00022737"/>
    </source>
</evidence>
<dbReference type="STRING" id="131310.A0A0N4ZN26"/>
<feature type="region of interest" description="Disordered" evidence="4">
    <location>
        <begin position="1"/>
        <end position="130"/>
    </location>
</feature>
<dbReference type="PANTHER" id="PTHR45982:SF1">
    <property type="entry name" value="REGULATOR OF CHROMOSOME CONDENSATION"/>
    <property type="match status" value="1"/>
</dbReference>
<proteinExistence type="predicted"/>
<dbReference type="InterPro" id="IPR000408">
    <property type="entry name" value="Reg_chr_condens"/>
</dbReference>
<dbReference type="PRINTS" id="PR00633">
    <property type="entry name" value="RCCNDNSATION"/>
</dbReference>
<protein>
    <submittedName>
        <fullName evidence="7">Regulator of chromosome condensation</fullName>
    </submittedName>
</protein>
<feature type="compositionally biased region" description="Basic and acidic residues" evidence="4">
    <location>
        <begin position="39"/>
        <end position="82"/>
    </location>
</feature>
<feature type="repeat" description="RCC1" evidence="3">
    <location>
        <begin position="311"/>
        <end position="377"/>
    </location>
</feature>
<dbReference type="InterPro" id="IPR051553">
    <property type="entry name" value="Ran_GTPase-activating"/>
</dbReference>
<dbReference type="PROSITE" id="PS00626">
    <property type="entry name" value="RCC1_2"/>
    <property type="match status" value="1"/>
</dbReference>
<evidence type="ECO:0000256" key="1">
    <source>
        <dbReference type="ARBA" id="ARBA00022658"/>
    </source>
</evidence>
<evidence type="ECO:0000259" key="5">
    <source>
        <dbReference type="Pfam" id="PF25390"/>
    </source>
</evidence>
<accession>A0A0N4ZN26</accession>
<evidence type="ECO:0000256" key="4">
    <source>
        <dbReference type="SAM" id="MobiDB-lite"/>
    </source>
</evidence>
<organism evidence="6 7">
    <name type="scientific">Parastrongyloides trichosuri</name>
    <name type="common">Possum-specific nematode worm</name>
    <dbReference type="NCBI Taxonomy" id="131310"/>
    <lineage>
        <taxon>Eukaryota</taxon>
        <taxon>Metazoa</taxon>
        <taxon>Ecdysozoa</taxon>
        <taxon>Nematoda</taxon>
        <taxon>Chromadorea</taxon>
        <taxon>Rhabditida</taxon>
        <taxon>Tylenchina</taxon>
        <taxon>Panagrolaimomorpha</taxon>
        <taxon>Strongyloidoidea</taxon>
        <taxon>Strongyloididae</taxon>
        <taxon>Parastrongyloides</taxon>
    </lineage>
</organism>
<reference evidence="7" key="1">
    <citation type="submission" date="2017-02" db="UniProtKB">
        <authorList>
            <consortium name="WormBaseParasite"/>
        </authorList>
    </citation>
    <scope>IDENTIFICATION</scope>
</reference>
<dbReference type="Pfam" id="PF25390">
    <property type="entry name" value="WD40_RLD"/>
    <property type="match status" value="1"/>
</dbReference>
<feature type="repeat" description="RCC1" evidence="3">
    <location>
        <begin position="495"/>
        <end position="553"/>
    </location>
</feature>
<evidence type="ECO:0000256" key="3">
    <source>
        <dbReference type="PROSITE-ProRule" id="PRU00235"/>
    </source>
</evidence>
<evidence type="ECO:0000313" key="6">
    <source>
        <dbReference type="Proteomes" id="UP000038045"/>
    </source>
</evidence>
<dbReference type="PROSITE" id="PS50012">
    <property type="entry name" value="RCC1_3"/>
    <property type="match status" value="3"/>
</dbReference>
<dbReference type="InterPro" id="IPR009091">
    <property type="entry name" value="RCC1/BLIP-II"/>
</dbReference>
<feature type="compositionally biased region" description="Low complexity" evidence="4">
    <location>
        <begin position="120"/>
        <end position="130"/>
    </location>
</feature>
<dbReference type="InterPro" id="IPR058923">
    <property type="entry name" value="RCC1-like_dom"/>
</dbReference>
<keyword evidence="2" id="KW-0677">Repeat</keyword>
<feature type="domain" description="RCC1-like" evidence="5">
    <location>
        <begin position="147"/>
        <end position="549"/>
    </location>
</feature>
<name>A0A0N4ZN26_PARTI</name>
<feature type="compositionally biased region" description="Basic and acidic residues" evidence="4">
    <location>
        <begin position="91"/>
        <end position="100"/>
    </location>
</feature>
<sequence>MPCKKKAAQDAENTADKISKISVTSQDEPKKNGRKKNSLKVDDKKVEDKGKKEGGTSKKIEKKTSAGKEKIVEKGSVTEKHQPIKRTRKASHTEETDSSIKKVKFSTPPPEVHEITPRQTPTKSTSKTKTPKCPLKNYINVIKGDLILTCGTGEQIGHGQRNTTRKPRGIMDSLPDDIIDIAAGGVHSVFLTDTGEVYSCGINEKGTIPLKDRPDDDCITEFAKIEYDVEITALGKFIAIVAGASFTAALTEQGSVVIWGDLRDAGGEMTEHDVFENLREGINVLIDSRKGHKIVKIAAGENHLVCLSEQGELFTFGDLSKGQLGRVSGKYSSRKGAFYGDNSGDKLKVPNILNKGKAVVFKNVFAGGYWTIAVSREGDVYVAGLNNYDQLGFPASDKDGDDNRILSFKKSPIFVKEGLQITHVCGSQHIVVRYDNGEVYSIGRNIDNALGLNTWKGKDDNENWKSGKLNKIPFDVKIAGATAGLGCSIVWDEDGNAWSWGADTSGQLGLGISEDDDDKMVPKPRKISSKHLEGKKIFKVSIADNHSIFLTCDLD</sequence>
<feature type="repeat" description="RCC1" evidence="3">
    <location>
        <begin position="254"/>
        <end position="310"/>
    </location>
</feature>
<dbReference type="Proteomes" id="UP000038045">
    <property type="component" value="Unplaced"/>
</dbReference>